<keyword evidence="2" id="KW-1185">Reference proteome</keyword>
<evidence type="ECO:0000313" key="2">
    <source>
        <dbReference type="Proteomes" id="UP001150879"/>
    </source>
</evidence>
<dbReference type="OrthoDB" id="4325076at2759"/>
<evidence type="ECO:0000313" key="1">
    <source>
        <dbReference type="EMBL" id="KAJ5211353.1"/>
    </source>
</evidence>
<comment type="caution">
    <text evidence="1">The sequence shown here is derived from an EMBL/GenBank/DDBJ whole genome shotgun (WGS) entry which is preliminary data.</text>
</comment>
<reference evidence="1" key="1">
    <citation type="submission" date="2022-11" db="EMBL/GenBank/DDBJ databases">
        <authorList>
            <person name="Petersen C."/>
        </authorList>
    </citation>
    <scope>NUCLEOTIDE SEQUENCE</scope>
    <source>
        <strain evidence="1">IBT 16849</strain>
    </source>
</reference>
<sequence>MNITMNTGEITTSMGKLALTNTKYPVYLVKREITSHPEGGSAIFVRTSESAGNIHFIESEGARHVAVQAHEIGEILMPIGTTFAQEYHGWDEVLVQLHFLLAKEPDQQDMLTLLASPLKVSQWTQLARLTLKSAGLLEEVEAAAALWEKVEADAGLLEKLEAPQITFNVEVEMVQG</sequence>
<dbReference type="Proteomes" id="UP001150879">
    <property type="component" value="Unassembled WGS sequence"/>
</dbReference>
<name>A0A9W9T6H5_9EURO</name>
<accession>A0A9W9T6H5</accession>
<gene>
    <name evidence="1" type="ORF">N7472_001492</name>
</gene>
<dbReference type="EMBL" id="JAPQKP010000001">
    <property type="protein sequence ID" value="KAJ5211353.1"/>
    <property type="molecule type" value="Genomic_DNA"/>
</dbReference>
<proteinExistence type="predicted"/>
<protein>
    <submittedName>
        <fullName evidence="1">Uncharacterized protein</fullName>
    </submittedName>
</protein>
<organism evidence="1 2">
    <name type="scientific">Penicillium cf. griseofulvum</name>
    <dbReference type="NCBI Taxonomy" id="2972120"/>
    <lineage>
        <taxon>Eukaryota</taxon>
        <taxon>Fungi</taxon>
        <taxon>Dikarya</taxon>
        <taxon>Ascomycota</taxon>
        <taxon>Pezizomycotina</taxon>
        <taxon>Eurotiomycetes</taxon>
        <taxon>Eurotiomycetidae</taxon>
        <taxon>Eurotiales</taxon>
        <taxon>Aspergillaceae</taxon>
        <taxon>Penicillium</taxon>
    </lineage>
</organism>
<reference evidence="1" key="2">
    <citation type="journal article" date="2023" name="IMA Fungus">
        <title>Comparative genomic study of the Penicillium genus elucidates a diverse pangenome and 15 lateral gene transfer events.</title>
        <authorList>
            <person name="Petersen C."/>
            <person name="Sorensen T."/>
            <person name="Nielsen M.R."/>
            <person name="Sondergaard T.E."/>
            <person name="Sorensen J.L."/>
            <person name="Fitzpatrick D.A."/>
            <person name="Frisvad J.C."/>
            <person name="Nielsen K.L."/>
        </authorList>
    </citation>
    <scope>NUCLEOTIDE SEQUENCE</scope>
    <source>
        <strain evidence="1">IBT 16849</strain>
    </source>
</reference>
<dbReference type="AlphaFoldDB" id="A0A9W9T6H5"/>